<organism evidence="2 3">
    <name type="scientific">Synaphobranchus kaupii</name>
    <name type="common">Kaup's arrowtooth eel</name>
    <dbReference type="NCBI Taxonomy" id="118154"/>
    <lineage>
        <taxon>Eukaryota</taxon>
        <taxon>Metazoa</taxon>
        <taxon>Chordata</taxon>
        <taxon>Craniata</taxon>
        <taxon>Vertebrata</taxon>
        <taxon>Euteleostomi</taxon>
        <taxon>Actinopterygii</taxon>
        <taxon>Neopterygii</taxon>
        <taxon>Teleostei</taxon>
        <taxon>Anguilliformes</taxon>
        <taxon>Synaphobranchidae</taxon>
        <taxon>Synaphobranchus</taxon>
    </lineage>
</organism>
<gene>
    <name evidence="2" type="ORF">SKAU_G00423900</name>
</gene>
<feature type="compositionally biased region" description="Low complexity" evidence="1">
    <location>
        <begin position="187"/>
        <end position="211"/>
    </location>
</feature>
<dbReference type="Proteomes" id="UP001152622">
    <property type="component" value="Unassembled WGS sequence"/>
</dbReference>
<feature type="compositionally biased region" description="Pro residues" evidence="1">
    <location>
        <begin position="474"/>
        <end position="486"/>
    </location>
</feature>
<protein>
    <submittedName>
        <fullName evidence="2">Uncharacterized protein</fullName>
    </submittedName>
</protein>
<feature type="compositionally biased region" description="Low complexity" evidence="1">
    <location>
        <begin position="315"/>
        <end position="324"/>
    </location>
</feature>
<reference evidence="2" key="1">
    <citation type="journal article" date="2023" name="Science">
        <title>Genome structures resolve the early diversification of teleost fishes.</title>
        <authorList>
            <person name="Parey E."/>
            <person name="Louis A."/>
            <person name="Montfort J."/>
            <person name="Bouchez O."/>
            <person name="Roques C."/>
            <person name="Iampietro C."/>
            <person name="Lluch J."/>
            <person name="Castinel A."/>
            <person name="Donnadieu C."/>
            <person name="Desvignes T."/>
            <person name="Floi Bucao C."/>
            <person name="Jouanno E."/>
            <person name="Wen M."/>
            <person name="Mejri S."/>
            <person name="Dirks R."/>
            <person name="Jansen H."/>
            <person name="Henkel C."/>
            <person name="Chen W.J."/>
            <person name="Zahm M."/>
            <person name="Cabau C."/>
            <person name="Klopp C."/>
            <person name="Thompson A.W."/>
            <person name="Robinson-Rechavi M."/>
            <person name="Braasch I."/>
            <person name="Lecointre G."/>
            <person name="Bobe J."/>
            <person name="Postlethwait J.H."/>
            <person name="Berthelot C."/>
            <person name="Roest Crollius H."/>
            <person name="Guiguen Y."/>
        </authorList>
    </citation>
    <scope>NUCLEOTIDE SEQUENCE</scope>
    <source>
        <strain evidence="2">WJC10195</strain>
    </source>
</reference>
<feature type="compositionally biased region" description="Polar residues" evidence="1">
    <location>
        <begin position="402"/>
        <end position="414"/>
    </location>
</feature>
<dbReference type="EMBL" id="JAINUF010000025">
    <property type="protein sequence ID" value="KAJ8332601.1"/>
    <property type="molecule type" value="Genomic_DNA"/>
</dbReference>
<evidence type="ECO:0000313" key="2">
    <source>
        <dbReference type="EMBL" id="KAJ8332601.1"/>
    </source>
</evidence>
<feature type="compositionally biased region" description="Polar residues" evidence="1">
    <location>
        <begin position="503"/>
        <end position="514"/>
    </location>
</feature>
<feature type="region of interest" description="Disordered" evidence="1">
    <location>
        <begin position="96"/>
        <end position="414"/>
    </location>
</feature>
<dbReference type="AlphaFoldDB" id="A0A9Q1E5I6"/>
<feature type="region of interest" description="Disordered" evidence="1">
    <location>
        <begin position="1"/>
        <end position="33"/>
    </location>
</feature>
<accession>A0A9Q1E5I6</accession>
<feature type="compositionally biased region" description="Basic and acidic residues" evidence="1">
    <location>
        <begin position="249"/>
        <end position="273"/>
    </location>
</feature>
<dbReference type="OrthoDB" id="10254988at2759"/>
<evidence type="ECO:0000313" key="3">
    <source>
        <dbReference type="Proteomes" id="UP001152622"/>
    </source>
</evidence>
<feature type="compositionally biased region" description="Basic and acidic residues" evidence="1">
    <location>
        <begin position="354"/>
        <end position="364"/>
    </location>
</feature>
<feature type="compositionally biased region" description="Low complexity" evidence="1">
    <location>
        <begin position="463"/>
        <end position="473"/>
    </location>
</feature>
<feature type="region of interest" description="Disordered" evidence="1">
    <location>
        <begin position="450"/>
        <end position="514"/>
    </location>
</feature>
<proteinExistence type="predicted"/>
<evidence type="ECO:0000256" key="1">
    <source>
        <dbReference type="SAM" id="MobiDB-lite"/>
    </source>
</evidence>
<feature type="compositionally biased region" description="Polar residues" evidence="1">
    <location>
        <begin position="122"/>
        <end position="135"/>
    </location>
</feature>
<feature type="compositionally biased region" description="Polar residues" evidence="1">
    <location>
        <begin position="331"/>
        <end position="352"/>
    </location>
</feature>
<feature type="compositionally biased region" description="Polar residues" evidence="1">
    <location>
        <begin position="172"/>
        <end position="181"/>
    </location>
</feature>
<sequence length="514" mass="54307">MGSLDDPLTHRRSSTLKRLPFMRNRSKEKDKAKAVYRRSMSMNDLLQTMALAGGQWAGSSENLDGPQALDGESRIKELGSMAYSTTAINYATLHHPARRRPQQQHRAKDNASSEDVAPISLDSINGPRSQASRPTSLHSSKTSSSYSNHNSHCSLLQSQGTVNGGHSRPHSESSGEFSLSVDNEAWSSSSSPVQQPPSQRSSSRQSPQILRRSLEPPVPQAQGKTASPGSEVLSLQQFLEENPAESDSQEARPMETSRRTSDSTGAEPKERAGRSGKGILRSASGRADPAPDGRGLKGAGLRKAESVRVKGSVGARASRTASATERLDSSPVCSTLPRASSVISTAEGSTRRTSIHDLLSKDSRPPVSVDPAPAAGQATPSEYLPDPPPCRRPQLLPKSASLPGTGSGSASRLFSPSFTVDSLFTDTIFGDPSPGPACKSHALLSLNTSLVSNISGPPPSPAPCASTPEQDPWGDPPPSPRQPPLRPNGDVTAPDNMIPHAQSLASASDDQPSL</sequence>
<comment type="caution">
    <text evidence="2">The sequence shown here is derived from an EMBL/GenBank/DDBJ whole genome shotgun (WGS) entry which is preliminary data.</text>
</comment>
<feature type="compositionally biased region" description="Polar residues" evidence="1">
    <location>
        <begin position="222"/>
        <end position="239"/>
    </location>
</feature>
<name>A0A9Q1E5I6_SYNKA</name>
<feature type="compositionally biased region" description="Basic residues" evidence="1">
    <location>
        <begin position="96"/>
        <end position="105"/>
    </location>
</feature>
<feature type="compositionally biased region" description="Low complexity" evidence="1">
    <location>
        <begin position="136"/>
        <end position="156"/>
    </location>
</feature>
<keyword evidence="3" id="KW-1185">Reference proteome</keyword>